<dbReference type="STRING" id="1121266.SAMN02745883_00709"/>
<gene>
    <name evidence="1" type="ORF">SAMN02745883_00709</name>
</gene>
<dbReference type="RefSeq" id="WP_072966003.1">
    <property type="nucleotide sequence ID" value="NZ_FRAJ01000005.1"/>
</dbReference>
<proteinExistence type="predicted"/>
<keyword evidence="2" id="KW-1185">Reference proteome</keyword>
<dbReference type="AlphaFoldDB" id="A0A1M6MYY2"/>
<organism evidence="1 2">
    <name type="scientific">Caminicella sporogenes DSM 14501</name>
    <dbReference type="NCBI Taxonomy" id="1121266"/>
    <lineage>
        <taxon>Bacteria</taxon>
        <taxon>Bacillati</taxon>
        <taxon>Bacillota</taxon>
        <taxon>Clostridia</taxon>
        <taxon>Peptostreptococcales</taxon>
        <taxon>Caminicellaceae</taxon>
        <taxon>Caminicella</taxon>
    </lineage>
</organism>
<dbReference type="EMBL" id="FRAJ01000005">
    <property type="protein sequence ID" value="SHJ88592.1"/>
    <property type="molecule type" value="Genomic_DNA"/>
</dbReference>
<evidence type="ECO:0000313" key="1">
    <source>
        <dbReference type="EMBL" id="SHJ88592.1"/>
    </source>
</evidence>
<accession>A0A1M6MYY2</accession>
<sequence length="72" mass="8339">MINEIIKDVLSCNHIQTRPIENFTIEQLKELANKAEENNLLITISAEYSNFHQGVLVNLVRKDIAEKLLQYL</sequence>
<protein>
    <submittedName>
        <fullName evidence="1">Uncharacterized protein</fullName>
    </submittedName>
</protein>
<evidence type="ECO:0000313" key="2">
    <source>
        <dbReference type="Proteomes" id="UP000184082"/>
    </source>
</evidence>
<dbReference type="Proteomes" id="UP000184082">
    <property type="component" value="Unassembled WGS sequence"/>
</dbReference>
<name>A0A1M6MYY2_9FIRM</name>
<reference evidence="1 2" key="1">
    <citation type="submission" date="2016-11" db="EMBL/GenBank/DDBJ databases">
        <authorList>
            <person name="Jaros S."/>
            <person name="Januszkiewicz K."/>
            <person name="Wedrychowicz H."/>
        </authorList>
    </citation>
    <scope>NUCLEOTIDE SEQUENCE [LARGE SCALE GENOMIC DNA]</scope>
    <source>
        <strain evidence="1 2">DSM 14501</strain>
    </source>
</reference>